<sequence>MLENLHGPFELRMGRIPPLSIHLLWFEHISYYSSHRSAPYFVNPDGGHYTNEHFQTLFRAKTEQKENNSSSPHRNEVWAPFFFLSSISSQQRVSKNIFSSSEGISPLSTSWPCVIKKTKPDWLHLLPGAILE</sequence>
<keyword evidence="2" id="KW-1185">Reference proteome</keyword>
<gene>
    <name evidence="1" type="ORF">AVEN_81362_1</name>
</gene>
<evidence type="ECO:0000313" key="1">
    <source>
        <dbReference type="EMBL" id="GBL87759.1"/>
    </source>
</evidence>
<dbReference type="AlphaFoldDB" id="A0A4Y2B8M4"/>
<evidence type="ECO:0000313" key="2">
    <source>
        <dbReference type="Proteomes" id="UP000499080"/>
    </source>
</evidence>
<dbReference type="Proteomes" id="UP000499080">
    <property type="component" value="Unassembled WGS sequence"/>
</dbReference>
<comment type="caution">
    <text evidence="1">The sequence shown here is derived from an EMBL/GenBank/DDBJ whole genome shotgun (WGS) entry which is preliminary data.</text>
</comment>
<proteinExistence type="predicted"/>
<reference evidence="1 2" key="1">
    <citation type="journal article" date="2019" name="Sci. Rep.">
        <title>Orb-weaving spider Araneus ventricosus genome elucidates the spidroin gene catalogue.</title>
        <authorList>
            <person name="Kono N."/>
            <person name="Nakamura H."/>
            <person name="Ohtoshi R."/>
            <person name="Moran D.A.P."/>
            <person name="Shinohara A."/>
            <person name="Yoshida Y."/>
            <person name="Fujiwara M."/>
            <person name="Mori M."/>
            <person name="Tomita M."/>
            <person name="Arakawa K."/>
        </authorList>
    </citation>
    <scope>NUCLEOTIDE SEQUENCE [LARGE SCALE GENOMIC DNA]</scope>
</reference>
<organism evidence="1 2">
    <name type="scientific">Araneus ventricosus</name>
    <name type="common">Orbweaver spider</name>
    <name type="synonym">Epeira ventricosa</name>
    <dbReference type="NCBI Taxonomy" id="182803"/>
    <lineage>
        <taxon>Eukaryota</taxon>
        <taxon>Metazoa</taxon>
        <taxon>Ecdysozoa</taxon>
        <taxon>Arthropoda</taxon>
        <taxon>Chelicerata</taxon>
        <taxon>Arachnida</taxon>
        <taxon>Araneae</taxon>
        <taxon>Araneomorphae</taxon>
        <taxon>Entelegynae</taxon>
        <taxon>Araneoidea</taxon>
        <taxon>Araneidae</taxon>
        <taxon>Araneus</taxon>
    </lineage>
</organism>
<name>A0A4Y2B8M4_ARAVE</name>
<dbReference type="EMBL" id="BGPR01000055">
    <property type="protein sequence ID" value="GBL87759.1"/>
    <property type="molecule type" value="Genomic_DNA"/>
</dbReference>
<accession>A0A4Y2B8M4</accession>
<protein>
    <submittedName>
        <fullName evidence="1">Uncharacterized protein</fullName>
    </submittedName>
</protein>